<evidence type="ECO:0000256" key="3">
    <source>
        <dbReference type="ARBA" id="ARBA00015281"/>
    </source>
</evidence>
<keyword evidence="5" id="KW-0449">Lipoprotein</keyword>
<dbReference type="PANTHER" id="PTHR35603">
    <property type="match status" value="1"/>
</dbReference>
<keyword evidence="7" id="KW-0732">Signal</keyword>
<accession>A0A1Z1FA79</accession>
<evidence type="ECO:0000256" key="5">
    <source>
        <dbReference type="ARBA" id="ARBA00023288"/>
    </source>
</evidence>
<evidence type="ECO:0000313" key="10">
    <source>
        <dbReference type="Proteomes" id="UP000195807"/>
    </source>
</evidence>
<reference evidence="9 10" key="1">
    <citation type="submission" date="2017-01" db="EMBL/GenBank/DDBJ databases">
        <title>Complete genome sequence of esterase-producing bacterium Croceicoccus marinus E4A9.</title>
        <authorList>
            <person name="Wu Y.-H."/>
            <person name="Cheng H."/>
            <person name="Xu L."/>
            <person name="Huo Y.-Y."/>
            <person name="Wang C.-S."/>
            <person name="Xu X.-W."/>
        </authorList>
    </citation>
    <scope>NUCLEOTIDE SEQUENCE [LARGE SCALE GENOMIC DNA]</scope>
    <source>
        <strain evidence="9 10">E4A9</strain>
    </source>
</reference>
<dbReference type="PANTHER" id="PTHR35603:SF2">
    <property type="entry name" value="OUTER MEMBRANE LIPOPROTEIN"/>
    <property type="match status" value="1"/>
</dbReference>
<dbReference type="Proteomes" id="UP000195807">
    <property type="component" value="Chromosome"/>
</dbReference>
<evidence type="ECO:0000313" key="9">
    <source>
        <dbReference type="EMBL" id="ARU15645.1"/>
    </source>
</evidence>
<dbReference type="RefSeq" id="WP_066843473.1">
    <property type="nucleotide sequence ID" value="NZ_CP019602.1"/>
</dbReference>
<dbReference type="STRING" id="450378.GCA_001661675_00983"/>
<evidence type="ECO:0000256" key="2">
    <source>
        <dbReference type="ARBA" id="ARBA00008681"/>
    </source>
</evidence>
<evidence type="ECO:0000256" key="1">
    <source>
        <dbReference type="ARBA" id="ARBA00004459"/>
    </source>
</evidence>
<dbReference type="InterPro" id="IPR051407">
    <property type="entry name" value="Bact_OM_lipoprot/Surf_antigen"/>
</dbReference>
<evidence type="ECO:0000256" key="6">
    <source>
        <dbReference type="SAM" id="MobiDB-lite"/>
    </source>
</evidence>
<feature type="signal peptide" evidence="7">
    <location>
        <begin position="1"/>
        <end position="23"/>
    </location>
</feature>
<dbReference type="Pfam" id="PF05433">
    <property type="entry name" value="Rick_17kDa_Anti"/>
    <property type="match status" value="1"/>
</dbReference>
<evidence type="ECO:0000256" key="4">
    <source>
        <dbReference type="ARBA" id="ARBA00023136"/>
    </source>
</evidence>
<feature type="chain" id="PRO_5011619593" description="17 kDa surface antigen" evidence="7">
    <location>
        <begin position="24"/>
        <end position="118"/>
    </location>
</feature>
<dbReference type="AlphaFoldDB" id="A0A1Z1FA79"/>
<protein>
    <recommendedName>
        <fullName evidence="3">17 kDa surface antigen</fullName>
    </recommendedName>
</protein>
<keyword evidence="10" id="KW-1185">Reference proteome</keyword>
<dbReference type="InterPro" id="IPR008816">
    <property type="entry name" value="Gly_zipper_2TM_dom"/>
</dbReference>
<comment type="subcellular location">
    <subcellularLocation>
        <location evidence="1">Cell outer membrane</location>
        <topology evidence="1">Lipid-anchor</topology>
    </subcellularLocation>
</comment>
<dbReference type="EMBL" id="CP019602">
    <property type="protein sequence ID" value="ARU15645.1"/>
    <property type="molecule type" value="Genomic_DNA"/>
</dbReference>
<dbReference type="GO" id="GO:0009279">
    <property type="term" value="C:cell outer membrane"/>
    <property type="evidence" value="ECO:0007669"/>
    <property type="project" value="UniProtKB-SubCell"/>
</dbReference>
<sequence length="118" mass="12422">MRMALIGTVLAAAVAIPAAPAAADPPPWAPAYGKRAKDRHYHEPRRMNSGDRYWRGDDGRYHCKRDDGTTGLIIGAAGGALLGREIDGGRDRTTGTVLGAAAGALIGRAIDRGDARCR</sequence>
<feature type="compositionally biased region" description="Basic and acidic residues" evidence="6">
    <location>
        <begin position="40"/>
        <end position="52"/>
    </location>
</feature>
<evidence type="ECO:0000259" key="8">
    <source>
        <dbReference type="Pfam" id="PF05433"/>
    </source>
</evidence>
<evidence type="ECO:0000256" key="7">
    <source>
        <dbReference type="SAM" id="SignalP"/>
    </source>
</evidence>
<feature type="domain" description="Glycine zipper 2TM" evidence="8">
    <location>
        <begin position="71"/>
        <end position="110"/>
    </location>
</feature>
<dbReference type="KEGG" id="cman:A9D14_04925"/>
<organism evidence="9 10">
    <name type="scientific">Croceicoccus marinus</name>
    <dbReference type="NCBI Taxonomy" id="450378"/>
    <lineage>
        <taxon>Bacteria</taxon>
        <taxon>Pseudomonadati</taxon>
        <taxon>Pseudomonadota</taxon>
        <taxon>Alphaproteobacteria</taxon>
        <taxon>Sphingomonadales</taxon>
        <taxon>Erythrobacteraceae</taxon>
        <taxon>Croceicoccus</taxon>
    </lineage>
</organism>
<gene>
    <name evidence="9" type="ORF">A9D14_04925</name>
</gene>
<keyword evidence="4" id="KW-0472">Membrane</keyword>
<proteinExistence type="inferred from homology"/>
<feature type="region of interest" description="Disordered" evidence="6">
    <location>
        <begin position="20"/>
        <end position="52"/>
    </location>
</feature>
<comment type="similarity">
    <text evidence="2">Belongs to the rickettsiale 17 kDa surface antigen family.</text>
</comment>
<name>A0A1Z1FA79_9SPHN</name>
<dbReference type="OrthoDB" id="7429177at2"/>